<dbReference type="Proteomes" id="UP000228996">
    <property type="component" value="Unassembled WGS sequence"/>
</dbReference>
<dbReference type="Pfam" id="PF09972">
    <property type="entry name" value="DUF2207"/>
    <property type="match status" value="1"/>
</dbReference>
<sequence length="85" mass="9688">MKRIFLLFFSIILALTLLLSSKLCLSLAPIVYAKDYSILSADFQVQLDSDGSADVIEKRTYNFNGSYSWVDEWIPLKSRISDIGY</sequence>
<dbReference type="EMBL" id="PEYO01000018">
    <property type="protein sequence ID" value="PIU03309.1"/>
    <property type="molecule type" value="Genomic_DNA"/>
</dbReference>
<evidence type="ECO:0000313" key="3">
    <source>
        <dbReference type="Proteomes" id="UP000228996"/>
    </source>
</evidence>
<comment type="caution">
    <text evidence="2">The sequence shown here is derived from an EMBL/GenBank/DDBJ whole genome shotgun (WGS) entry which is preliminary data.</text>
</comment>
<feature type="domain" description="DUF2207" evidence="1">
    <location>
        <begin position="37"/>
        <end position="71"/>
    </location>
</feature>
<evidence type="ECO:0000313" key="2">
    <source>
        <dbReference type="EMBL" id="PIU03309.1"/>
    </source>
</evidence>
<dbReference type="InterPro" id="IPR018702">
    <property type="entry name" value="DUF2207"/>
</dbReference>
<dbReference type="AlphaFoldDB" id="A0A2M6XCC6"/>
<reference evidence="3" key="1">
    <citation type="submission" date="2017-09" db="EMBL/GenBank/DDBJ databases">
        <title>Depth-based differentiation of microbial function through sediment-hosted aquifers and enrichment of novel symbionts in the deep terrestrial subsurface.</title>
        <authorList>
            <person name="Probst A.J."/>
            <person name="Ladd B."/>
            <person name="Jarett J.K."/>
            <person name="Geller-Mcgrath D.E."/>
            <person name="Sieber C.M.K."/>
            <person name="Emerson J.B."/>
            <person name="Anantharaman K."/>
            <person name="Thomas B.C."/>
            <person name="Malmstrom R."/>
            <person name="Stieglmeier M."/>
            <person name="Klingl A."/>
            <person name="Woyke T."/>
            <person name="Ryan C.M."/>
            <person name="Banfield J.F."/>
        </authorList>
    </citation>
    <scope>NUCLEOTIDE SEQUENCE [LARGE SCALE GENOMIC DNA]</scope>
</reference>
<protein>
    <recommendedName>
        <fullName evidence="1">DUF2207 domain-containing protein</fullName>
    </recommendedName>
</protein>
<organism evidence="2 3">
    <name type="scientific">Candidatus Shapirobacteria bacterium CG08_land_8_20_14_0_20_39_18</name>
    <dbReference type="NCBI Taxonomy" id="1974883"/>
    <lineage>
        <taxon>Bacteria</taxon>
        <taxon>Candidatus Shapironibacteriota</taxon>
    </lineage>
</organism>
<evidence type="ECO:0000259" key="1">
    <source>
        <dbReference type="Pfam" id="PF09972"/>
    </source>
</evidence>
<proteinExistence type="predicted"/>
<accession>A0A2M6XCC6</accession>
<gene>
    <name evidence="2" type="ORF">COT44_03740</name>
</gene>
<name>A0A2M6XCC6_9BACT</name>